<dbReference type="InterPro" id="IPR051261">
    <property type="entry name" value="NLR"/>
</dbReference>
<keyword evidence="1" id="KW-0433">Leucine-rich repeat</keyword>
<dbReference type="Pfam" id="PF13516">
    <property type="entry name" value="LRR_6"/>
    <property type="match status" value="2"/>
</dbReference>
<reference evidence="3" key="1">
    <citation type="submission" date="2023-10" db="EMBL/GenBank/DDBJ databases">
        <authorList>
            <person name="Chen Y."/>
            <person name="Shah S."/>
            <person name="Dougan E. K."/>
            <person name="Thang M."/>
            <person name="Chan C."/>
        </authorList>
    </citation>
    <scope>NUCLEOTIDE SEQUENCE [LARGE SCALE GENOMIC DNA]</scope>
</reference>
<gene>
    <name evidence="3" type="ORF">PCOR1329_LOCUS16218</name>
</gene>
<dbReference type="EMBL" id="CAUYUJ010004958">
    <property type="protein sequence ID" value="CAK0811708.1"/>
    <property type="molecule type" value="Genomic_DNA"/>
</dbReference>
<comment type="caution">
    <text evidence="3">The sequence shown here is derived from an EMBL/GenBank/DDBJ whole genome shotgun (WGS) entry which is preliminary data.</text>
</comment>
<dbReference type="Proteomes" id="UP001189429">
    <property type="component" value="Unassembled WGS sequence"/>
</dbReference>
<keyword evidence="4" id="KW-1185">Reference proteome</keyword>
<dbReference type="Gene3D" id="3.80.10.10">
    <property type="entry name" value="Ribonuclease Inhibitor"/>
    <property type="match status" value="2"/>
</dbReference>
<protein>
    <submittedName>
        <fullName evidence="3">Uncharacterized protein</fullName>
    </submittedName>
</protein>
<proteinExistence type="predicted"/>
<evidence type="ECO:0000256" key="1">
    <source>
        <dbReference type="ARBA" id="ARBA00022614"/>
    </source>
</evidence>
<dbReference type="SUPFAM" id="SSF52047">
    <property type="entry name" value="RNI-like"/>
    <property type="match status" value="1"/>
</dbReference>
<dbReference type="PANTHER" id="PTHR24106">
    <property type="entry name" value="NACHT, LRR AND CARD DOMAINS-CONTAINING"/>
    <property type="match status" value="1"/>
</dbReference>
<sequence length="334" mass="33729">MAARPAPIGRHSPQVLEVSVTEQTGPLRGEQVVRWLAGTTGTERAAAEELRGGGRQLDCGALQQLVGALTVEGAFPRLLRLDLSNSLLTDEGCMQVAGGLLALQQRPIGGLRCLLASGNQIGHAGAEVLATSFFCGGASSSTSRGGAGGELTLSLSENPLGDQGVAAVAAAVRSQECRAALQLCETSCGSEGCTALAQSLHRIAALDLSYNTVPTGALNMLVGALGPPLRQLGLCRVAPGGSGGLFRGSTVQALAASLAGDSPPPLVTLTLAGNDLQDAGMRTLAATLSGASVEELDLASNRLQDGNLLAKVLARGSLLSLSLDVCIAHQGQVA</sequence>
<dbReference type="InterPro" id="IPR001611">
    <property type="entry name" value="Leu-rich_rpt"/>
</dbReference>
<evidence type="ECO:0000313" key="3">
    <source>
        <dbReference type="EMBL" id="CAK0811708.1"/>
    </source>
</evidence>
<dbReference type="SMART" id="SM00368">
    <property type="entry name" value="LRR_RI"/>
    <property type="match status" value="5"/>
</dbReference>
<evidence type="ECO:0000313" key="4">
    <source>
        <dbReference type="Proteomes" id="UP001189429"/>
    </source>
</evidence>
<name>A0ABN9R2N3_9DINO</name>
<dbReference type="InterPro" id="IPR032675">
    <property type="entry name" value="LRR_dom_sf"/>
</dbReference>
<organism evidence="3 4">
    <name type="scientific">Prorocentrum cordatum</name>
    <dbReference type="NCBI Taxonomy" id="2364126"/>
    <lineage>
        <taxon>Eukaryota</taxon>
        <taxon>Sar</taxon>
        <taxon>Alveolata</taxon>
        <taxon>Dinophyceae</taxon>
        <taxon>Prorocentrales</taxon>
        <taxon>Prorocentraceae</taxon>
        <taxon>Prorocentrum</taxon>
    </lineage>
</organism>
<accession>A0ABN9R2N3</accession>
<keyword evidence="2" id="KW-0677">Repeat</keyword>
<evidence type="ECO:0000256" key="2">
    <source>
        <dbReference type="ARBA" id="ARBA00022737"/>
    </source>
</evidence>